<feature type="chain" id="PRO_5039648762" evidence="2">
    <location>
        <begin position="20"/>
        <end position="183"/>
    </location>
</feature>
<evidence type="ECO:0000313" key="4">
    <source>
        <dbReference type="Proteomes" id="UP000242444"/>
    </source>
</evidence>
<keyword evidence="2" id="KW-0732">Signal</keyword>
<keyword evidence="4" id="KW-1185">Reference proteome</keyword>
<name>A0A263CV24_9PSEU</name>
<evidence type="ECO:0000313" key="3">
    <source>
        <dbReference type="EMBL" id="OZM69964.1"/>
    </source>
</evidence>
<accession>A0A263CV24</accession>
<sequence length="183" mass="18055">MTALAVGSMLAVLSGGAAAAASEPAPLGPRVAGEQVLQLRDELTRAAYAGDVTATGDTLGRLTPLLADMSSGRRYAIAPESRDGATMAKGQAEELTGTLAAPATRAQVPPVPTLPPLPGALAPVTGLLQGLLSTLSGLLAGLLGTVPALPVPVPEVPVPDVPLPEAPLPDAPLPQAPVPAPVS</sequence>
<dbReference type="EMBL" id="NKYE01000029">
    <property type="protein sequence ID" value="OZM69964.1"/>
    <property type="molecule type" value="Genomic_DNA"/>
</dbReference>
<evidence type="ECO:0000256" key="2">
    <source>
        <dbReference type="SAM" id="SignalP"/>
    </source>
</evidence>
<evidence type="ECO:0000256" key="1">
    <source>
        <dbReference type="SAM" id="MobiDB-lite"/>
    </source>
</evidence>
<organism evidence="3 4">
    <name type="scientific">Amycolatopsis antarctica</name>
    <dbReference type="NCBI Taxonomy" id="1854586"/>
    <lineage>
        <taxon>Bacteria</taxon>
        <taxon>Bacillati</taxon>
        <taxon>Actinomycetota</taxon>
        <taxon>Actinomycetes</taxon>
        <taxon>Pseudonocardiales</taxon>
        <taxon>Pseudonocardiaceae</taxon>
        <taxon>Amycolatopsis</taxon>
    </lineage>
</organism>
<comment type="caution">
    <text evidence="3">The sequence shown here is derived from an EMBL/GenBank/DDBJ whole genome shotgun (WGS) entry which is preliminary data.</text>
</comment>
<dbReference type="AlphaFoldDB" id="A0A263CV24"/>
<feature type="signal peptide" evidence="2">
    <location>
        <begin position="1"/>
        <end position="19"/>
    </location>
</feature>
<dbReference type="Proteomes" id="UP000242444">
    <property type="component" value="Unassembled WGS sequence"/>
</dbReference>
<protein>
    <submittedName>
        <fullName evidence="3">Uncharacterized protein</fullName>
    </submittedName>
</protein>
<feature type="region of interest" description="Disordered" evidence="1">
    <location>
        <begin position="159"/>
        <end position="183"/>
    </location>
</feature>
<dbReference type="InParanoid" id="A0A263CV24"/>
<gene>
    <name evidence="3" type="ORF">CFN78_27875</name>
</gene>
<proteinExistence type="predicted"/>
<reference evidence="3 4" key="1">
    <citation type="submission" date="2017-07" db="EMBL/GenBank/DDBJ databases">
        <title>Amycolatopsis antarcticus sp. nov., isolated from the surface of an Antarcticus brown macroalga.</title>
        <authorList>
            <person name="Wang J."/>
            <person name="Leiva S."/>
            <person name="Huang J."/>
            <person name="Huang Y."/>
        </authorList>
    </citation>
    <scope>NUCLEOTIDE SEQUENCE [LARGE SCALE GENOMIC DNA]</scope>
    <source>
        <strain evidence="3 4">AU-G6</strain>
    </source>
</reference>